<proteinExistence type="predicted"/>
<organism evidence="2 3">
    <name type="scientific">Gluconobacter wancherniae NBRC 103581</name>
    <dbReference type="NCBI Taxonomy" id="656744"/>
    <lineage>
        <taxon>Bacteria</taxon>
        <taxon>Pseudomonadati</taxon>
        <taxon>Pseudomonadota</taxon>
        <taxon>Alphaproteobacteria</taxon>
        <taxon>Acetobacterales</taxon>
        <taxon>Acetobacteraceae</taxon>
        <taxon>Gluconobacter</taxon>
    </lineage>
</organism>
<keyword evidence="1" id="KW-1133">Transmembrane helix</keyword>
<comment type="caution">
    <text evidence="2">The sequence shown here is derived from an EMBL/GenBank/DDBJ whole genome shotgun (WGS) entry which is preliminary data.</text>
</comment>
<evidence type="ECO:0000313" key="3">
    <source>
        <dbReference type="Proteomes" id="UP000321230"/>
    </source>
</evidence>
<reference evidence="2 3" key="1">
    <citation type="submission" date="2019-07" db="EMBL/GenBank/DDBJ databases">
        <title>Whole genome shotgun sequence of Gluconobacter wancherniae NBRC 103581.</title>
        <authorList>
            <person name="Hosoyama A."/>
            <person name="Uohara A."/>
            <person name="Ohji S."/>
            <person name="Ichikawa N."/>
        </authorList>
    </citation>
    <scope>NUCLEOTIDE SEQUENCE [LARGE SCALE GENOMIC DNA]</scope>
    <source>
        <strain evidence="2 3">NBRC 103581</strain>
    </source>
</reference>
<evidence type="ECO:0000256" key="1">
    <source>
        <dbReference type="SAM" id="Phobius"/>
    </source>
</evidence>
<name>A0A511B0Z7_9PROT</name>
<dbReference type="EMBL" id="BJUZ01000002">
    <property type="protein sequence ID" value="GEK94130.1"/>
    <property type="molecule type" value="Genomic_DNA"/>
</dbReference>
<gene>
    <name evidence="2" type="ORF">GWA01_19000</name>
</gene>
<dbReference type="OrthoDB" id="7275781at2"/>
<accession>A0A511B0Z7</accession>
<protein>
    <submittedName>
        <fullName evidence="2">Uncharacterized protein</fullName>
    </submittedName>
</protein>
<dbReference type="AlphaFoldDB" id="A0A511B0Z7"/>
<dbReference type="RefSeq" id="WP_146796905.1">
    <property type="nucleotide sequence ID" value="NZ_BARC01000006.1"/>
</dbReference>
<keyword evidence="3" id="KW-1185">Reference proteome</keyword>
<feature type="transmembrane region" description="Helical" evidence="1">
    <location>
        <begin position="6"/>
        <end position="27"/>
    </location>
</feature>
<dbReference type="Proteomes" id="UP000321230">
    <property type="component" value="Unassembled WGS sequence"/>
</dbReference>
<evidence type="ECO:0000313" key="2">
    <source>
        <dbReference type="EMBL" id="GEK94130.1"/>
    </source>
</evidence>
<sequence length="99" mass="11095">MPLHDILTSLFALTIIVAFILGARPLLKILERKRMGGEEQSQLMSIRERLVIDRARRLTLVRCGAENFLLLTGGANDVMVPCKGEQDFSTRINAEELLS</sequence>
<keyword evidence="1" id="KW-0472">Membrane</keyword>
<keyword evidence="1" id="KW-0812">Transmembrane</keyword>